<dbReference type="PANTHER" id="PTHR43581">
    <property type="entry name" value="ATP/GTP PHOSPHATASE"/>
    <property type="match status" value="1"/>
</dbReference>
<dbReference type="GO" id="GO:0006302">
    <property type="term" value="P:double-strand break repair"/>
    <property type="evidence" value="ECO:0007669"/>
    <property type="project" value="InterPro"/>
</dbReference>
<dbReference type="InterPro" id="IPR003959">
    <property type="entry name" value="ATPase_AAA_core"/>
</dbReference>
<evidence type="ECO:0000259" key="1">
    <source>
        <dbReference type="Pfam" id="PF13304"/>
    </source>
</evidence>
<feature type="domain" description="ATPase AAA-type core" evidence="1">
    <location>
        <begin position="161"/>
        <end position="295"/>
    </location>
</feature>
<dbReference type="GO" id="GO:0016887">
    <property type="term" value="F:ATP hydrolysis activity"/>
    <property type="evidence" value="ECO:0007669"/>
    <property type="project" value="InterPro"/>
</dbReference>
<sequence length="369" mass="40478">MINNIKLDGFKRFESNEFELKNITLLTGMNGAGKSSLIQGMILAKQASLSSGTVPLDSSYGVDLGTASSVLNWNCDDSISICVNNTCNWLLSIPSEDALYLDISARTVSNLPSAFDKLPRKFTYLCAERLGPRVSYPLFSSSSETLELGLNGENTTQLIEAFGGIPIADADRTHPLTEANEPIFLTYQIEKWLSEIVRPISIKVETSPIVKSAVLSFRTPKGDWVQSTNMGFGVSYSLPIILAGLLMPKGSLLVVENPEAHLHPAGQSRMGVFLGWLASKGVQVIAETHSDHLLNGVRRSIAEYQYIDSSKANVHFFDSESDNGVFSTLSFSNDGSSKGWPRHFFDQYQLDTAALGRIRRSSIRSVIRN</sequence>
<dbReference type="Proteomes" id="UP000095131">
    <property type="component" value="Unassembled WGS sequence"/>
</dbReference>
<evidence type="ECO:0000259" key="2">
    <source>
        <dbReference type="Pfam" id="PF13476"/>
    </source>
</evidence>
<comment type="caution">
    <text evidence="3">The sequence shown here is derived from an EMBL/GenBank/DDBJ whole genome shotgun (WGS) entry which is preliminary data.</text>
</comment>
<dbReference type="RefSeq" id="WP_069447867.1">
    <property type="nucleotide sequence ID" value="NZ_MDCJ01000007.1"/>
</dbReference>
<reference evidence="3 4" key="1">
    <citation type="submission" date="2016-08" db="EMBL/GenBank/DDBJ databases">
        <title>Genome sequencing of Vibrio scophthalmi strain FP3289, an isolated from Paralichthys olivaceus.</title>
        <authorList>
            <person name="Han H.-J."/>
        </authorList>
    </citation>
    <scope>NUCLEOTIDE SEQUENCE [LARGE SCALE GENOMIC DNA]</scope>
    <source>
        <strain evidence="3 4">FP3289</strain>
    </source>
</reference>
<proteinExistence type="predicted"/>
<dbReference type="PATRIC" id="fig|45658.8.peg.3853"/>
<dbReference type="InterPro" id="IPR038729">
    <property type="entry name" value="Rad50/SbcC_AAA"/>
</dbReference>
<dbReference type="Pfam" id="PF13304">
    <property type="entry name" value="AAA_21"/>
    <property type="match status" value="1"/>
</dbReference>
<dbReference type="GO" id="GO:0005524">
    <property type="term" value="F:ATP binding"/>
    <property type="evidence" value="ECO:0007669"/>
    <property type="project" value="InterPro"/>
</dbReference>
<evidence type="ECO:0008006" key="5">
    <source>
        <dbReference type="Google" id="ProtNLM"/>
    </source>
</evidence>
<dbReference type="PIRSF" id="PIRSF034888">
    <property type="entry name" value="P-loop_UCP034888"/>
    <property type="match status" value="1"/>
</dbReference>
<evidence type="ECO:0000313" key="4">
    <source>
        <dbReference type="Proteomes" id="UP000095131"/>
    </source>
</evidence>
<dbReference type="PANTHER" id="PTHR43581:SF2">
    <property type="entry name" value="EXCINUCLEASE ATPASE SUBUNIT"/>
    <property type="match status" value="1"/>
</dbReference>
<dbReference type="InterPro" id="IPR014592">
    <property type="entry name" value="P-loop_UCP034888"/>
</dbReference>
<dbReference type="Gene3D" id="3.40.50.300">
    <property type="entry name" value="P-loop containing nucleotide triphosphate hydrolases"/>
    <property type="match status" value="1"/>
</dbReference>
<dbReference type="Pfam" id="PF13476">
    <property type="entry name" value="AAA_23"/>
    <property type="match status" value="1"/>
</dbReference>
<organism evidence="3 4">
    <name type="scientific">Vibrio scophthalmi</name>
    <dbReference type="NCBI Taxonomy" id="45658"/>
    <lineage>
        <taxon>Bacteria</taxon>
        <taxon>Pseudomonadati</taxon>
        <taxon>Pseudomonadota</taxon>
        <taxon>Gammaproteobacteria</taxon>
        <taxon>Vibrionales</taxon>
        <taxon>Vibrionaceae</taxon>
        <taxon>Vibrio</taxon>
    </lineage>
</organism>
<dbReference type="SUPFAM" id="SSF52540">
    <property type="entry name" value="P-loop containing nucleoside triphosphate hydrolases"/>
    <property type="match status" value="1"/>
</dbReference>
<evidence type="ECO:0000313" key="3">
    <source>
        <dbReference type="EMBL" id="ODS04741.1"/>
    </source>
</evidence>
<feature type="domain" description="Rad50/SbcC-type AAA" evidence="2">
    <location>
        <begin position="5"/>
        <end position="44"/>
    </location>
</feature>
<dbReference type="OrthoDB" id="3322489at2"/>
<name>A0A1E3WG07_9VIBR</name>
<dbReference type="AlphaFoldDB" id="A0A1E3WG07"/>
<dbReference type="InterPro" id="IPR027417">
    <property type="entry name" value="P-loop_NTPase"/>
</dbReference>
<accession>A0A1E3WG07</accession>
<dbReference type="EMBL" id="MDCJ01000007">
    <property type="protein sequence ID" value="ODS04741.1"/>
    <property type="molecule type" value="Genomic_DNA"/>
</dbReference>
<dbReference type="InterPro" id="IPR051396">
    <property type="entry name" value="Bact_Antivir_Def_Nuclease"/>
</dbReference>
<protein>
    <recommendedName>
        <fullName evidence="5">DUF3696 domain-containing protein</fullName>
    </recommendedName>
</protein>
<gene>
    <name evidence="3" type="ORF">VSF3289_03880</name>
</gene>